<evidence type="ECO:0000313" key="9">
    <source>
        <dbReference type="EMBL" id="QHI69905.1"/>
    </source>
</evidence>
<keyword evidence="5 7" id="KW-0175">Coiled coil</keyword>
<dbReference type="GO" id="GO:0030261">
    <property type="term" value="P:chromosome condensation"/>
    <property type="evidence" value="ECO:0007669"/>
    <property type="project" value="InterPro"/>
</dbReference>
<comment type="similarity">
    <text evidence="7">Belongs to the SMC family.</text>
</comment>
<dbReference type="GO" id="GO:0005737">
    <property type="term" value="C:cytoplasm"/>
    <property type="evidence" value="ECO:0007669"/>
    <property type="project" value="UniProtKB-SubCell"/>
</dbReference>
<dbReference type="CDD" id="cd03278">
    <property type="entry name" value="ABC_SMC_barmotin"/>
    <property type="match status" value="1"/>
</dbReference>
<evidence type="ECO:0000313" key="10">
    <source>
        <dbReference type="Proteomes" id="UP000464954"/>
    </source>
</evidence>
<evidence type="ECO:0000256" key="5">
    <source>
        <dbReference type="ARBA" id="ARBA00023054"/>
    </source>
</evidence>
<dbReference type="Proteomes" id="UP000464954">
    <property type="component" value="Chromosome"/>
</dbReference>
<dbReference type="GO" id="GO:0006260">
    <property type="term" value="P:DNA replication"/>
    <property type="evidence" value="ECO:0007669"/>
    <property type="project" value="UniProtKB-UniRule"/>
</dbReference>
<feature type="coiled-coil region" evidence="7">
    <location>
        <begin position="232"/>
        <end position="490"/>
    </location>
</feature>
<keyword evidence="6 7" id="KW-0238">DNA-binding</keyword>
<feature type="coiled-coil region" evidence="7">
    <location>
        <begin position="767"/>
        <end position="920"/>
    </location>
</feature>
<feature type="domain" description="SMC hinge" evidence="8">
    <location>
        <begin position="515"/>
        <end position="622"/>
    </location>
</feature>
<evidence type="ECO:0000256" key="4">
    <source>
        <dbReference type="ARBA" id="ARBA00022840"/>
    </source>
</evidence>
<comment type="subunit">
    <text evidence="7">Homodimer.</text>
</comment>
<dbReference type="GO" id="GO:0003677">
    <property type="term" value="F:DNA binding"/>
    <property type="evidence" value="ECO:0007669"/>
    <property type="project" value="UniProtKB-UniRule"/>
</dbReference>
<dbReference type="SUPFAM" id="SSF52540">
    <property type="entry name" value="P-loop containing nucleoside triphosphate hydrolases"/>
    <property type="match status" value="1"/>
</dbReference>
<evidence type="ECO:0000259" key="8">
    <source>
        <dbReference type="SMART" id="SM00968"/>
    </source>
</evidence>
<dbReference type="NCBIfam" id="TIGR02168">
    <property type="entry name" value="SMC_prok_B"/>
    <property type="match status" value="1"/>
</dbReference>
<dbReference type="InterPro" id="IPR011890">
    <property type="entry name" value="SMC_prok"/>
</dbReference>
<feature type="coiled-coil region" evidence="7">
    <location>
        <begin position="982"/>
        <end position="1012"/>
    </location>
</feature>
<dbReference type="GO" id="GO:0016887">
    <property type="term" value="F:ATP hydrolysis activity"/>
    <property type="evidence" value="ECO:0007669"/>
    <property type="project" value="InterPro"/>
</dbReference>
<dbReference type="Pfam" id="PF06470">
    <property type="entry name" value="SMC_hinge"/>
    <property type="match status" value="1"/>
</dbReference>
<evidence type="ECO:0000256" key="1">
    <source>
        <dbReference type="ARBA" id="ARBA00004496"/>
    </source>
</evidence>
<reference evidence="9 10" key="1">
    <citation type="submission" date="2020-01" db="EMBL/GenBank/DDBJ databases">
        <title>Ponticoccus aerotolerans gen. nov., sp. nov., an anaerobic bacterium and proposal of Ponticoccusceae fam. nov., Ponticoccusles ord. nov. and Ponticoccuse classis nov. in the phylum Kiritimatiellaeota.</title>
        <authorList>
            <person name="Zhou L.Y."/>
            <person name="Du Z.J."/>
        </authorList>
    </citation>
    <scope>NUCLEOTIDE SEQUENCE [LARGE SCALE GENOMIC DNA]</scope>
    <source>
        <strain evidence="9 10">S-5007</strain>
    </source>
</reference>
<dbReference type="PANTHER" id="PTHR43977">
    <property type="entry name" value="STRUCTURAL MAINTENANCE OF CHROMOSOMES PROTEIN 3"/>
    <property type="match status" value="1"/>
</dbReference>
<evidence type="ECO:0000256" key="3">
    <source>
        <dbReference type="ARBA" id="ARBA00022741"/>
    </source>
</evidence>
<dbReference type="Pfam" id="PF02463">
    <property type="entry name" value="SMC_N"/>
    <property type="match status" value="1"/>
</dbReference>
<dbReference type="InterPro" id="IPR003395">
    <property type="entry name" value="RecF/RecN/SMC_N"/>
</dbReference>
<dbReference type="HAMAP" id="MF_01894">
    <property type="entry name" value="Smc_prok"/>
    <property type="match status" value="1"/>
</dbReference>
<protein>
    <recommendedName>
        <fullName evidence="7">Chromosome partition protein Smc</fullName>
    </recommendedName>
</protein>
<dbReference type="GO" id="GO:0007059">
    <property type="term" value="P:chromosome segregation"/>
    <property type="evidence" value="ECO:0007669"/>
    <property type="project" value="UniProtKB-UniRule"/>
</dbReference>
<evidence type="ECO:0000256" key="7">
    <source>
        <dbReference type="HAMAP-Rule" id="MF_01894"/>
    </source>
</evidence>
<dbReference type="InterPro" id="IPR027417">
    <property type="entry name" value="P-loop_NTPase"/>
</dbReference>
<feature type="binding site" evidence="7">
    <location>
        <begin position="30"/>
        <end position="37"/>
    </location>
    <ligand>
        <name>ATP</name>
        <dbReference type="ChEBI" id="CHEBI:30616"/>
    </ligand>
</feature>
<feature type="coiled-coil region" evidence="7">
    <location>
        <begin position="662"/>
        <end position="731"/>
    </location>
</feature>
<comment type="subcellular location">
    <subcellularLocation>
        <location evidence="1 7">Cytoplasm</location>
    </subcellularLocation>
</comment>
<proteinExistence type="inferred from homology"/>
<keyword evidence="3 7" id="KW-0547">Nucleotide-binding</keyword>
<evidence type="ECO:0000256" key="2">
    <source>
        <dbReference type="ARBA" id="ARBA00022490"/>
    </source>
</evidence>
<evidence type="ECO:0000256" key="6">
    <source>
        <dbReference type="ARBA" id="ARBA00023125"/>
    </source>
</evidence>
<dbReference type="Gene3D" id="3.30.70.1620">
    <property type="match status" value="1"/>
</dbReference>
<comment type="function">
    <text evidence="7">Required for chromosome condensation and partitioning.</text>
</comment>
<dbReference type="SMART" id="SM00968">
    <property type="entry name" value="SMC_hinge"/>
    <property type="match status" value="1"/>
</dbReference>
<accession>A0A6P1MFQ3</accession>
<dbReference type="GO" id="GO:0007062">
    <property type="term" value="P:sister chromatid cohesion"/>
    <property type="evidence" value="ECO:0007669"/>
    <property type="project" value="InterPro"/>
</dbReference>
<keyword evidence="10" id="KW-1185">Reference proteome</keyword>
<dbReference type="InterPro" id="IPR036277">
    <property type="entry name" value="SMC_hinge_sf"/>
</dbReference>
<dbReference type="InterPro" id="IPR010935">
    <property type="entry name" value="SMC_hinge"/>
</dbReference>
<sequence>MKSVDIVGFKSFAEKTHLEFEPGMTAIVGPNGCGKSNVSDAIRWVLGESRARALRGATMEDCIFNGTDSHKPLGMAEVTLTLADCDETLEIGLNEVSITRRVFRTGESDYFINKKACRRKDIQRLFMDTGVGTNSYSVLEQGKIDQILSSRPDDRRAVFEEASGITKYKADKKEALRKLEQTEANLLRLADVIREVKRQIISLQRQAGKAQRYKEIQASLRVLDIYVTRTRLSELETRIQEIRAKLEELRLKVDEAHNGIEAANGQTDGLRAELHELEQTIGNTMDESMRVKNELERAMQTIRTNTERVAELESLAQQNTKESEEAKNRLQQHRDSLEEVLRLIESAETEKKEAAAELERTTAAQRETEALVHAGREELNRMRSESMELDSRIGRLQNELSEIDAKERASVIRKEQLAAEKSGLERSLASYEERRQEMAAQVEGLRQAVAVQEQTLNDLRTQRTTLAEQIQILENEVSELNRQLTDKNARLEMIAADREEGFPPGARHLLESGDENVIGPLAEQFTAGEGFETALETVLRPWMDAVVVKSRSGARSVLTLLSGSGHGSVRLLSADAPAPAAVQAEGIPLISKVSFSDNVAPLASQLLANVFIADSLQTIPITLPAGAVFVTKTGELLTAEGAGELWKPEEGDVNPLGRHHLREQLQGEIEVLSNELSAKQERLSALRTEQSGAGDALEIARGELDARRRSLAVQEGEAQVISRELETARERVETVTFEFNTLIEQKGEGEDRRTAVAREGAEAREKLAKTRQQISTKTEELNALEEKRAEALSATSECRVQFSQREQRLESLQSRRQPLQARLKELSDVIEERTRGVSTYQQRVAQLKETSAGAEAKLEGLKEAVAAADAKLAEVRQVREVKTVTLAERERSLRVMQQQLDELQGQKTSFEVELAEQRMRHQNAADRLTSTWQITLEDLPREPEPEWEDERPDMEELETQVAEYRAKLESMGPVNLVAIEEHAELEERFAFLNQQEDDLTKAKAQLMEMIKKINETTTALFKETFDKVNDNFGEMFKNLFGGGSAKLVLVDEEDVLESGIEIIARPPGKKLQTISLLSGGERTMTAVALLFSLFKVKPSPFCVLDELDAALDEANIGRFVKMVLNFLDQSQFILITHSRQTIAAADVIYGVTMPNRGVSRIMSMKFADYQDSDTAKK</sequence>
<dbReference type="InterPro" id="IPR024704">
    <property type="entry name" value="SMC"/>
</dbReference>
<dbReference type="Gene3D" id="3.40.50.300">
    <property type="entry name" value="P-loop containing nucleotide triphosphate hydrolases"/>
    <property type="match status" value="2"/>
</dbReference>
<dbReference type="FunFam" id="3.40.50.300:FF:000901">
    <property type="entry name" value="Chromosome partition protein Smc"/>
    <property type="match status" value="1"/>
</dbReference>
<name>A0A6P1MFQ3_9BACT</name>
<gene>
    <name evidence="7 9" type="primary">smc</name>
    <name evidence="9" type="ORF">GT409_10730</name>
</gene>
<dbReference type="KEGG" id="taer:GT409_10730"/>
<dbReference type="AlphaFoldDB" id="A0A6P1MFQ3"/>
<dbReference type="SUPFAM" id="SSF75553">
    <property type="entry name" value="Smc hinge domain"/>
    <property type="match status" value="1"/>
</dbReference>
<keyword evidence="2 7" id="KW-0963">Cytoplasm</keyword>
<dbReference type="PIRSF" id="PIRSF005719">
    <property type="entry name" value="SMC"/>
    <property type="match status" value="1"/>
</dbReference>
<organism evidence="9 10">
    <name type="scientific">Tichowtungia aerotolerans</name>
    <dbReference type="NCBI Taxonomy" id="2697043"/>
    <lineage>
        <taxon>Bacteria</taxon>
        <taxon>Pseudomonadati</taxon>
        <taxon>Kiritimatiellota</taxon>
        <taxon>Tichowtungiia</taxon>
        <taxon>Tichowtungiales</taxon>
        <taxon>Tichowtungiaceae</taxon>
        <taxon>Tichowtungia</taxon>
    </lineage>
</organism>
<keyword evidence="4 7" id="KW-0067">ATP-binding</keyword>
<dbReference type="EMBL" id="CP047593">
    <property type="protein sequence ID" value="QHI69905.1"/>
    <property type="molecule type" value="Genomic_DNA"/>
</dbReference>
<dbReference type="Gene3D" id="1.10.287.1490">
    <property type="match status" value="1"/>
</dbReference>
<dbReference type="Gene3D" id="1.20.1060.20">
    <property type="match status" value="1"/>
</dbReference>
<dbReference type="GO" id="GO:0005694">
    <property type="term" value="C:chromosome"/>
    <property type="evidence" value="ECO:0007669"/>
    <property type="project" value="InterPro"/>
</dbReference>
<feature type="coiled-coil region" evidence="7">
    <location>
        <begin position="165"/>
        <end position="206"/>
    </location>
</feature>
<comment type="domain">
    <text evidence="7">Contains large globular domains required for ATP hydrolysis at each terminus and a third globular domain forming a flexible hinge near the middle of the molecule. These domains are separated by coiled-coil structures.</text>
</comment>
<dbReference type="GO" id="GO:0005524">
    <property type="term" value="F:ATP binding"/>
    <property type="evidence" value="ECO:0007669"/>
    <property type="project" value="UniProtKB-UniRule"/>
</dbReference>